<sequence>MTSDLEQHIRREMKGESLMGKEEQRQGLPESRQIEVKYL</sequence>
<gene>
    <name evidence="2" type="ORF">BRO54_2133</name>
</gene>
<reference evidence="2 3" key="1">
    <citation type="submission" date="2016-11" db="EMBL/GenBank/DDBJ databases">
        <authorList>
            <person name="Kadnikov V."/>
            <person name="Nazina T."/>
        </authorList>
    </citation>
    <scope>NUCLEOTIDE SEQUENCE [LARGE SCALE GENOMIC DNA]</scope>
    <source>
        <strain evidence="2 3">1017</strain>
    </source>
</reference>
<organism evidence="2 3">
    <name type="scientific">Geobacillus proteiniphilus</name>
    <dbReference type="NCBI Taxonomy" id="860353"/>
    <lineage>
        <taxon>Bacteria</taxon>
        <taxon>Bacillati</taxon>
        <taxon>Bacillota</taxon>
        <taxon>Bacilli</taxon>
        <taxon>Bacillales</taxon>
        <taxon>Anoxybacillaceae</taxon>
        <taxon>Geobacillus</taxon>
    </lineage>
</organism>
<reference evidence="3" key="2">
    <citation type="submission" date="2017-01" db="EMBL/GenBank/DDBJ databases">
        <title>Genome sequencing and annotation of Geobacillus sp. 1017, a Hydrocarbon-Oxidizing Thermophilic Bacterium Isolated from a Heavy Oil Reservoir (China).</title>
        <authorList>
            <person name="Kadnikov V.V."/>
            <person name="Mardanov A.V."/>
            <person name="Poltaraus A.B."/>
            <person name="Sokolova D.S."/>
            <person name="Semenova E.M."/>
            <person name="Ravin N.V."/>
            <person name="Tourova T.P."/>
            <person name="Nazina T.N."/>
        </authorList>
    </citation>
    <scope>NUCLEOTIDE SEQUENCE [LARGE SCALE GENOMIC DNA]</scope>
    <source>
        <strain evidence="3">1017</strain>
    </source>
</reference>
<feature type="compositionally biased region" description="Basic and acidic residues" evidence="1">
    <location>
        <begin position="1"/>
        <end position="25"/>
    </location>
</feature>
<dbReference type="AlphaFoldDB" id="A0A1Q5SYP4"/>
<name>A0A1Q5SYP4_9BACL</name>
<comment type="caution">
    <text evidence="2">The sequence shown here is derived from an EMBL/GenBank/DDBJ whole genome shotgun (WGS) entry which is preliminary data.</text>
</comment>
<evidence type="ECO:0000313" key="3">
    <source>
        <dbReference type="Proteomes" id="UP000186030"/>
    </source>
</evidence>
<dbReference type="Proteomes" id="UP000186030">
    <property type="component" value="Unassembled WGS sequence"/>
</dbReference>
<proteinExistence type="predicted"/>
<feature type="region of interest" description="Disordered" evidence="1">
    <location>
        <begin position="1"/>
        <end position="39"/>
    </location>
</feature>
<evidence type="ECO:0000313" key="2">
    <source>
        <dbReference type="EMBL" id="OKO93070.1"/>
    </source>
</evidence>
<protein>
    <submittedName>
        <fullName evidence="2">Uncharacterized protein</fullName>
    </submittedName>
</protein>
<evidence type="ECO:0000256" key="1">
    <source>
        <dbReference type="SAM" id="MobiDB-lite"/>
    </source>
</evidence>
<dbReference type="EMBL" id="MQMG01000025">
    <property type="protein sequence ID" value="OKO93070.1"/>
    <property type="molecule type" value="Genomic_DNA"/>
</dbReference>
<accession>A0A1Q5SYP4</accession>